<evidence type="ECO:0000256" key="6">
    <source>
        <dbReference type="ARBA" id="ARBA00022989"/>
    </source>
</evidence>
<feature type="transmembrane region" description="Helical" evidence="8">
    <location>
        <begin position="334"/>
        <end position="353"/>
    </location>
</feature>
<feature type="transmembrane region" description="Helical" evidence="8">
    <location>
        <begin position="49"/>
        <end position="67"/>
    </location>
</feature>
<evidence type="ECO:0000313" key="11">
    <source>
        <dbReference type="Proteomes" id="UP000537204"/>
    </source>
</evidence>
<dbReference type="EMBL" id="JACHCE010000005">
    <property type="protein sequence ID" value="MBB5637441.1"/>
    <property type="molecule type" value="Genomic_DNA"/>
</dbReference>
<dbReference type="PANTHER" id="PTHR33908:SF11">
    <property type="entry name" value="MEMBRANE PROTEIN"/>
    <property type="match status" value="1"/>
</dbReference>
<dbReference type="PANTHER" id="PTHR33908">
    <property type="entry name" value="MANNOSYLTRANSFERASE YKCB-RELATED"/>
    <property type="match status" value="1"/>
</dbReference>
<evidence type="ECO:0000256" key="3">
    <source>
        <dbReference type="ARBA" id="ARBA00022676"/>
    </source>
</evidence>
<feature type="transmembrane region" description="Helical" evidence="8">
    <location>
        <begin position="102"/>
        <end position="119"/>
    </location>
</feature>
<sequence length="498" mass="58028">MDEVYLSTSLIKMNYMELATKTLDYQQKAPIGFLWTVKTFVNLLGTGEMALRLFPLLCGIGSLLLLIPVARYFLSSFASIIAIAILALAPPLIFHAVEIKQYSTELFAALLVLYIYIRYYNQQSWPALLLWGLWGAIILWFSYSSVFILAGIATAVSCGNLYRRDWKLFYKQLVPFLLWLTAFAINYLLFTHKHAESKWIVQWFDFYHTFMPFPPASANDLRWYPAALYHLIDYPLGLKWKFYTGDSTLLKLLLVVPWLPFITLFYGTWSLMKERKYALLLLLPFLFVFLASGLKLYPLTERFWVFICPVLILLIAKGTDGISDFFTGRSAKIVLAIFLLAGPVYGSIVSLSYPDEFIIHKKSAERQALTYVSNNFKEGDLVYVYWNNLPGYRFYKNTHSYNFKAIEGKDYRKISNSYPDYLKHLQQDFREFKGKKRIWLIYNDYFHTDIGDEIDQPEWYYLKGINPTRRLTAYFSTLGKSQPVYTSFDVKVSLITLK</sequence>
<evidence type="ECO:0000256" key="1">
    <source>
        <dbReference type="ARBA" id="ARBA00004651"/>
    </source>
</evidence>
<dbReference type="GO" id="GO:0009103">
    <property type="term" value="P:lipopolysaccharide biosynthetic process"/>
    <property type="evidence" value="ECO:0007669"/>
    <property type="project" value="UniProtKB-ARBA"/>
</dbReference>
<keyword evidence="5 8" id="KW-0812">Transmembrane</keyword>
<organism evidence="10 11">
    <name type="scientific">Pedobacter cryoconitis</name>
    <dbReference type="NCBI Taxonomy" id="188932"/>
    <lineage>
        <taxon>Bacteria</taxon>
        <taxon>Pseudomonadati</taxon>
        <taxon>Bacteroidota</taxon>
        <taxon>Sphingobacteriia</taxon>
        <taxon>Sphingobacteriales</taxon>
        <taxon>Sphingobacteriaceae</taxon>
        <taxon>Pedobacter</taxon>
    </lineage>
</organism>
<reference evidence="10 11" key="1">
    <citation type="submission" date="2020-08" db="EMBL/GenBank/DDBJ databases">
        <title>Genomic Encyclopedia of Type Strains, Phase IV (KMG-V): Genome sequencing to study the core and pangenomes of soil and plant-associated prokaryotes.</title>
        <authorList>
            <person name="Whitman W."/>
        </authorList>
    </citation>
    <scope>NUCLEOTIDE SEQUENCE [LARGE SCALE GENOMIC DNA]</scope>
    <source>
        <strain evidence="10 11">S3M1</strain>
    </source>
</reference>
<dbReference type="Proteomes" id="UP000537204">
    <property type="component" value="Unassembled WGS sequence"/>
</dbReference>
<keyword evidence="7 8" id="KW-0472">Membrane</keyword>
<accession>A0A7W8ZNS0</accession>
<evidence type="ECO:0000313" key="10">
    <source>
        <dbReference type="EMBL" id="MBB5637441.1"/>
    </source>
</evidence>
<protein>
    <recommendedName>
        <fullName evidence="9">Glycosyltransferase RgtA/B/C/D-like domain-containing protein</fullName>
    </recommendedName>
</protein>
<evidence type="ECO:0000256" key="2">
    <source>
        <dbReference type="ARBA" id="ARBA00022475"/>
    </source>
</evidence>
<proteinExistence type="predicted"/>
<keyword evidence="2" id="KW-1003">Cell membrane</keyword>
<comment type="caution">
    <text evidence="10">The sequence shown here is derived from an EMBL/GenBank/DDBJ whole genome shotgun (WGS) entry which is preliminary data.</text>
</comment>
<keyword evidence="4" id="KW-0808">Transferase</keyword>
<name>A0A7W8ZNS0_9SPHI</name>
<feature type="transmembrane region" description="Helical" evidence="8">
    <location>
        <begin position="303"/>
        <end position="322"/>
    </location>
</feature>
<dbReference type="RefSeq" id="WP_183883319.1">
    <property type="nucleotide sequence ID" value="NZ_JACHCE010000005.1"/>
</dbReference>
<evidence type="ECO:0000256" key="8">
    <source>
        <dbReference type="SAM" id="Phobius"/>
    </source>
</evidence>
<evidence type="ECO:0000256" key="7">
    <source>
        <dbReference type="ARBA" id="ARBA00023136"/>
    </source>
</evidence>
<feature type="transmembrane region" description="Helical" evidence="8">
    <location>
        <begin position="73"/>
        <end position="95"/>
    </location>
</feature>
<feature type="transmembrane region" description="Helical" evidence="8">
    <location>
        <begin position="248"/>
        <end position="266"/>
    </location>
</feature>
<dbReference type="GO" id="GO:0016763">
    <property type="term" value="F:pentosyltransferase activity"/>
    <property type="evidence" value="ECO:0007669"/>
    <property type="project" value="TreeGrafter"/>
</dbReference>
<feature type="domain" description="Glycosyltransferase RgtA/B/C/D-like" evidence="9">
    <location>
        <begin position="29"/>
        <end position="184"/>
    </location>
</feature>
<evidence type="ECO:0000256" key="4">
    <source>
        <dbReference type="ARBA" id="ARBA00022679"/>
    </source>
</evidence>
<evidence type="ECO:0000256" key="5">
    <source>
        <dbReference type="ARBA" id="ARBA00022692"/>
    </source>
</evidence>
<dbReference type="Pfam" id="PF13231">
    <property type="entry name" value="PMT_2"/>
    <property type="match status" value="1"/>
</dbReference>
<feature type="transmembrane region" description="Helical" evidence="8">
    <location>
        <begin position="278"/>
        <end position="297"/>
    </location>
</feature>
<dbReference type="AlphaFoldDB" id="A0A7W8ZNS0"/>
<gene>
    <name evidence="10" type="ORF">HDE68_003356</name>
</gene>
<feature type="transmembrane region" description="Helical" evidence="8">
    <location>
        <begin position="168"/>
        <end position="189"/>
    </location>
</feature>
<comment type="subcellular location">
    <subcellularLocation>
        <location evidence="1">Cell membrane</location>
        <topology evidence="1">Multi-pass membrane protein</topology>
    </subcellularLocation>
</comment>
<dbReference type="GO" id="GO:0005886">
    <property type="term" value="C:plasma membrane"/>
    <property type="evidence" value="ECO:0007669"/>
    <property type="project" value="UniProtKB-SubCell"/>
</dbReference>
<keyword evidence="3" id="KW-0328">Glycosyltransferase</keyword>
<keyword evidence="6 8" id="KW-1133">Transmembrane helix</keyword>
<dbReference type="InterPro" id="IPR050297">
    <property type="entry name" value="LipidA_mod_glycosyltrf_83"/>
</dbReference>
<evidence type="ECO:0000259" key="9">
    <source>
        <dbReference type="Pfam" id="PF13231"/>
    </source>
</evidence>
<feature type="transmembrane region" description="Helical" evidence="8">
    <location>
        <begin position="131"/>
        <end position="156"/>
    </location>
</feature>
<dbReference type="InterPro" id="IPR038731">
    <property type="entry name" value="RgtA/B/C-like"/>
</dbReference>